<dbReference type="GO" id="GO:0006508">
    <property type="term" value="P:proteolysis"/>
    <property type="evidence" value="ECO:0007669"/>
    <property type="project" value="UniProtKB-KW"/>
</dbReference>
<proteinExistence type="inferred from homology"/>
<evidence type="ECO:0000256" key="5">
    <source>
        <dbReference type="ARBA" id="ARBA00023180"/>
    </source>
</evidence>
<organism evidence="7 8">
    <name type="scientific">Kingdonia uniflora</name>
    <dbReference type="NCBI Taxonomy" id="39325"/>
    <lineage>
        <taxon>Eukaryota</taxon>
        <taxon>Viridiplantae</taxon>
        <taxon>Streptophyta</taxon>
        <taxon>Embryophyta</taxon>
        <taxon>Tracheophyta</taxon>
        <taxon>Spermatophyta</taxon>
        <taxon>Magnoliopsida</taxon>
        <taxon>Ranunculales</taxon>
        <taxon>Circaeasteraceae</taxon>
        <taxon>Kingdonia</taxon>
    </lineage>
</organism>
<keyword evidence="8" id="KW-1185">Reference proteome</keyword>
<evidence type="ECO:0000256" key="1">
    <source>
        <dbReference type="ARBA" id="ARBA00011079"/>
    </source>
</evidence>
<dbReference type="Proteomes" id="UP000541444">
    <property type="component" value="Unassembled WGS sequence"/>
</dbReference>
<dbReference type="GO" id="GO:0070008">
    <property type="term" value="F:serine-type exopeptidase activity"/>
    <property type="evidence" value="ECO:0007669"/>
    <property type="project" value="InterPro"/>
</dbReference>
<dbReference type="Pfam" id="PF05577">
    <property type="entry name" value="Peptidase_S28"/>
    <property type="match status" value="1"/>
</dbReference>
<sequence>MYHILGSQILGFILLVVVFCVVESRPNERPTLRTRQGQAEQGYGANRIQKPEFKTHYFDQVLNHFIYTPNSYTTFRQKYLANSKYWGGAQTNSHIFVKLGGEGPIDVNADIIQQTAPVLKALLVKIEHCYYGDSLPFGSEEAAYKDANTLGQLITSQALSDYAMLIMDLKRN</sequence>
<dbReference type="PANTHER" id="PTHR11010:SF38">
    <property type="entry name" value="LYSOSOMAL PRO-X CARBOXYPEPTIDASE"/>
    <property type="match status" value="1"/>
</dbReference>
<name>A0A7J7NV04_9MAGN</name>
<comment type="caution">
    <text evidence="7">The sequence shown here is derived from an EMBL/GenBank/DDBJ whole genome shotgun (WGS) entry which is preliminary data.</text>
</comment>
<dbReference type="InterPro" id="IPR008758">
    <property type="entry name" value="Peptidase_S28"/>
</dbReference>
<dbReference type="Gene3D" id="3.40.50.1820">
    <property type="entry name" value="alpha/beta hydrolase"/>
    <property type="match status" value="1"/>
</dbReference>
<dbReference type="AlphaFoldDB" id="A0A7J7NV04"/>
<evidence type="ECO:0000256" key="6">
    <source>
        <dbReference type="SAM" id="SignalP"/>
    </source>
</evidence>
<evidence type="ECO:0000256" key="4">
    <source>
        <dbReference type="ARBA" id="ARBA00022801"/>
    </source>
</evidence>
<feature type="chain" id="PRO_5029909119" evidence="6">
    <location>
        <begin position="25"/>
        <end position="172"/>
    </location>
</feature>
<reference evidence="7 8" key="1">
    <citation type="journal article" date="2020" name="IScience">
        <title>Genome Sequencing of the Endangered Kingdonia uniflora (Circaeasteraceae, Ranunculales) Reveals Potential Mechanisms of Evolutionary Specialization.</title>
        <authorList>
            <person name="Sun Y."/>
            <person name="Deng T."/>
            <person name="Zhang A."/>
            <person name="Moore M.J."/>
            <person name="Landis J.B."/>
            <person name="Lin N."/>
            <person name="Zhang H."/>
            <person name="Zhang X."/>
            <person name="Huang J."/>
            <person name="Zhang X."/>
            <person name="Sun H."/>
            <person name="Wang H."/>
        </authorList>
    </citation>
    <scope>NUCLEOTIDE SEQUENCE [LARGE SCALE GENOMIC DNA]</scope>
    <source>
        <strain evidence="7">TB1705</strain>
        <tissue evidence="7">Leaf</tissue>
    </source>
</reference>
<evidence type="ECO:0000256" key="2">
    <source>
        <dbReference type="ARBA" id="ARBA00022670"/>
    </source>
</evidence>
<keyword evidence="4" id="KW-0378">Hydrolase</keyword>
<evidence type="ECO:0000313" key="8">
    <source>
        <dbReference type="Proteomes" id="UP000541444"/>
    </source>
</evidence>
<gene>
    <name evidence="7" type="ORF">GIB67_014611</name>
</gene>
<keyword evidence="5" id="KW-0325">Glycoprotein</keyword>
<comment type="similarity">
    <text evidence="1">Belongs to the peptidase S28 family.</text>
</comment>
<protein>
    <submittedName>
        <fullName evidence="7">Uncharacterized protein</fullName>
    </submittedName>
</protein>
<feature type="signal peptide" evidence="6">
    <location>
        <begin position="1"/>
        <end position="24"/>
    </location>
</feature>
<evidence type="ECO:0000313" key="7">
    <source>
        <dbReference type="EMBL" id="KAF6171031.1"/>
    </source>
</evidence>
<dbReference type="PANTHER" id="PTHR11010">
    <property type="entry name" value="PROTEASE S28 PRO-X CARBOXYPEPTIDASE-RELATED"/>
    <property type="match status" value="1"/>
</dbReference>
<evidence type="ECO:0000256" key="3">
    <source>
        <dbReference type="ARBA" id="ARBA00022729"/>
    </source>
</evidence>
<dbReference type="InterPro" id="IPR029058">
    <property type="entry name" value="AB_hydrolase_fold"/>
</dbReference>
<dbReference type="GO" id="GO:0008239">
    <property type="term" value="F:dipeptidyl-peptidase activity"/>
    <property type="evidence" value="ECO:0007669"/>
    <property type="project" value="TreeGrafter"/>
</dbReference>
<keyword evidence="2" id="KW-0645">Protease</keyword>
<keyword evidence="3 6" id="KW-0732">Signal</keyword>
<dbReference type="OrthoDB" id="2130629at2759"/>
<dbReference type="EMBL" id="JACGCM010000544">
    <property type="protein sequence ID" value="KAF6171031.1"/>
    <property type="molecule type" value="Genomic_DNA"/>
</dbReference>
<accession>A0A7J7NV04</accession>